<dbReference type="Proteomes" id="UP001500957">
    <property type="component" value="Unassembled WGS sequence"/>
</dbReference>
<dbReference type="InterPro" id="IPR002577">
    <property type="entry name" value="HTH_HxlR"/>
</dbReference>
<comment type="caution">
    <text evidence="5">The sequence shown here is derived from an EMBL/GenBank/DDBJ whole genome shotgun (WGS) entry which is preliminary data.</text>
</comment>
<accession>A0ABP3S076</accession>
<dbReference type="RefSeq" id="WP_344605187.1">
    <property type="nucleotide sequence ID" value="NZ_BAAAHE010000019.1"/>
</dbReference>
<dbReference type="InterPro" id="IPR036527">
    <property type="entry name" value="SCP2_sterol-bd_dom_sf"/>
</dbReference>
<evidence type="ECO:0000256" key="2">
    <source>
        <dbReference type="ARBA" id="ARBA00023125"/>
    </source>
</evidence>
<dbReference type="PANTHER" id="PTHR33204">
    <property type="entry name" value="TRANSCRIPTIONAL REGULATOR, MARR FAMILY"/>
    <property type="match status" value="1"/>
</dbReference>
<evidence type="ECO:0000256" key="1">
    <source>
        <dbReference type="ARBA" id="ARBA00023015"/>
    </source>
</evidence>
<proteinExistence type="predicted"/>
<dbReference type="PROSITE" id="PS51118">
    <property type="entry name" value="HTH_HXLR"/>
    <property type="match status" value="1"/>
</dbReference>
<dbReference type="EMBL" id="BAAAHE010000019">
    <property type="protein sequence ID" value="GAA0621412.1"/>
    <property type="molecule type" value="Genomic_DNA"/>
</dbReference>
<dbReference type="SUPFAM" id="SSF46785">
    <property type="entry name" value="Winged helix' DNA-binding domain"/>
    <property type="match status" value="1"/>
</dbReference>
<evidence type="ECO:0000256" key="3">
    <source>
        <dbReference type="ARBA" id="ARBA00023163"/>
    </source>
</evidence>
<keyword evidence="3" id="KW-0804">Transcription</keyword>
<dbReference type="Gene3D" id="1.10.10.10">
    <property type="entry name" value="Winged helix-like DNA-binding domain superfamily/Winged helix DNA-binding domain"/>
    <property type="match status" value="1"/>
</dbReference>
<keyword evidence="1" id="KW-0805">Transcription regulation</keyword>
<dbReference type="Pfam" id="PF01638">
    <property type="entry name" value="HxlR"/>
    <property type="match status" value="1"/>
</dbReference>
<dbReference type="InterPro" id="IPR011991">
    <property type="entry name" value="ArsR-like_HTH"/>
</dbReference>
<dbReference type="SUPFAM" id="SSF55718">
    <property type="entry name" value="SCP-like"/>
    <property type="match status" value="1"/>
</dbReference>
<name>A0ABP3S076_9ACTN</name>
<protein>
    <submittedName>
        <fullName evidence="5">Helix-turn-helix domain-containing protein</fullName>
    </submittedName>
</protein>
<evidence type="ECO:0000259" key="4">
    <source>
        <dbReference type="PROSITE" id="PS51118"/>
    </source>
</evidence>
<reference evidence="6" key="1">
    <citation type="journal article" date="2019" name="Int. J. Syst. Evol. Microbiol.">
        <title>The Global Catalogue of Microorganisms (GCM) 10K type strain sequencing project: providing services to taxonomists for standard genome sequencing and annotation.</title>
        <authorList>
            <consortium name="The Broad Institute Genomics Platform"/>
            <consortium name="The Broad Institute Genome Sequencing Center for Infectious Disease"/>
            <person name="Wu L."/>
            <person name="Ma J."/>
        </authorList>
    </citation>
    <scope>NUCLEOTIDE SEQUENCE [LARGE SCALE GENOMIC DNA]</scope>
    <source>
        <strain evidence="6">JCM 10671</strain>
    </source>
</reference>
<dbReference type="PANTHER" id="PTHR33204:SF18">
    <property type="entry name" value="TRANSCRIPTIONAL REGULATORY PROTEIN"/>
    <property type="match status" value="1"/>
</dbReference>
<sequence length="228" mass="25310">MGASYGQFCPVAKAMELLDERWTMLVVRELLFGSTRFNEIRRGVPRMSPALLSTRLTHLTKAGIVERRTHGREVEYVLTPAGRELEPVVEALGVWGVRWAGKPADGDYDPKLLMWDMHRNVDHTAVPPGRTVVNFRFPELRGTGSAWWMTITPDSSDVCDYDPGHDVGVTVTTSVRTLTDVWMGEMTWAAAQRSGLLELSGAATLRRAVPRWFPPTGAALVPRPAAAR</sequence>
<organism evidence="5 6">
    <name type="scientific">Sporichthya brevicatena</name>
    <dbReference type="NCBI Taxonomy" id="171442"/>
    <lineage>
        <taxon>Bacteria</taxon>
        <taxon>Bacillati</taxon>
        <taxon>Actinomycetota</taxon>
        <taxon>Actinomycetes</taxon>
        <taxon>Sporichthyales</taxon>
        <taxon>Sporichthyaceae</taxon>
        <taxon>Sporichthya</taxon>
    </lineage>
</organism>
<gene>
    <name evidence="5" type="ORF">GCM10009547_25150</name>
</gene>
<feature type="domain" description="HTH hxlR-type" evidence="4">
    <location>
        <begin position="9"/>
        <end position="104"/>
    </location>
</feature>
<dbReference type="InterPro" id="IPR036390">
    <property type="entry name" value="WH_DNA-bd_sf"/>
</dbReference>
<dbReference type="CDD" id="cd00090">
    <property type="entry name" value="HTH_ARSR"/>
    <property type="match status" value="1"/>
</dbReference>
<evidence type="ECO:0000313" key="5">
    <source>
        <dbReference type="EMBL" id="GAA0621412.1"/>
    </source>
</evidence>
<evidence type="ECO:0000313" key="6">
    <source>
        <dbReference type="Proteomes" id="UP001500957"/>
    </source>
</evidence>
<dbReference type="InterPro" id="IPR036388">
    <property type="entry name" value="WH-like_DNA-bd_sf"/>
</dbReference>
<keyword evidence="6" id="KW-1185">Reference proteome</keyword>
<keyword evidence="2" id="KW-0238">DNA-binding</keyword>